<name>A0ABD3AYP9_9GENT</name>
<dbReference type="EMBL" id="JBJUIK010000002">
    <property type="protein sequence ID" value="KAL3536348.1"/>
    <property type="molecule type" value="Genomic_DNA"/>
</dbReference>
<dbReference type="AlphaFoldDB" id="A0ABD3AYP9"/>
<accession>A0ABD3AYP9</accession>
<protein>
    <recommendedName>
        <fullName evidence="4">Membrane-associated kinase regulator 4</fullName>
    </recommendedName>
</protein>
<evidence type="ECO:0000313" key="3">
    <source>
        <dbReference type="Proteomes" id="UP001630127"/>
    </source>
</evidence>
<dbReference type="Proteomes" id="UP001630127">
    <property type="component" value="Unassembled WGS sequence"/>
</dbReference>
<proteinExistence type="predicted"/>
<sequence length="371" mass="40929">MATTILSPCHSTDEDYIDMEVISSSHNNLFCCAAENTSPQSREFEFQMSSTSNGREPTTSPADELFYKGKLLPLYLPPRLQMVQTLLQSTRKEGLKDEEEQCSIPFISSFTAPSTNTNTPIESCNISPSESCRVSCELNPTEYFFEWSTEFSSFISTHPKKSWSKKLKMIKQSSLTQKLKASRAYLKSLFSKSACSDETSAKAACNFEVEKASKAREESPSKYIKVGKKSPFGHIGTGAYPSLANAMKNIDNEVIQENISNHRKSFSGAIRRHSPSKCLSSSSSSSSGASSSSSSFSINSNVLYESHSLKRSSSTVSDIEISVESAIAHCKNSQQILNSRNYPENEVGFYSLPISKIVPSENQEKEGVCKI</sequence>
<evidence type="ECO:0008006" key="4">
    <source>
        <dbReference type="Google" id="ProtNLM"/>
    </source>
</evidence>
<evidence type="ECO:0000256" key="1">
    <source>
        <dbReference type="SAM" id="MobiDB-lite"/>
    </source>
</evidence>
<organism evidence="2 3">
    <name type="scientific">Cinchona calisaya</name>
    <dbReference type="NCBI Taxonomy" id="153742"/>
    <lineage>
        <taxon>Eukaryota</taxon>
        <taxon>Viridiplantae</taxon>
        <taxon>Streptophyta</taxon>
        <taxon>Embryophyta</taxon>
        <taxon>Tracheophyta</taxon>
        <taxon>Spermatophyta</taxon>
        <taxon>Magnoliopsida</taxon>
        <taxon>eudicotyledons</taxon>
        <taxon>Gunneridae</taxon>
        <taxon>Pentapetalae</taxon>
        <taxon>asterids</taxon>
        <taxon>lamiids</taxon>
        <taxon>Gentianales</taxon>
        <taxon>Rubiaceae</taxon>
        <taxon>Cinchonoideae</taxon>
        <taxon>Cinchoneae</taxon>
        <taxon>Cinchona</taxon>
    </lineage>
</organism>
<dbReference type="PANTHER" id="PTHR33312:SF21">
    <property type="entry name" value="MEMBRANE-ASSOCIATED KINASE REGULATOR 3-RELATED"/>
    <property type="match status" value="1"/>
</dbReference>
<evidence type="ECO:0000313" key="2">
    <source>
        <dbReference type="EMBL" id="KAL3536348.1"/>
    </source>
</evidence>
<reference evidence="2 3" key="1">
    <citation type="submission" date="2024-11" db="EMBL/GenBank/DDBJ databases">
        <title>A near-complete genome assembly of Cinchona calisaya.</title>
        <authorList>
            <person name="Lian D.C."/>
            <person name="Zhao X.W."/>
            <person name="Wei L."/>
        </authorList>
    </citation>
    <scope>NUCLEOTIDE SEQUENCE [LARGE SCALE GENOMIC DNA]</scope>
    <source>
        <tissue evidence="2">Nenye</tissue>
    </source>
</reference>
<dbReference type="PANTHER" id="PTHR33312">
    <property type="entry name" value="MEMBRANE-ASSOCIATED KINASE REGULATOR 4-RELATED"/>
    <property type="match status" value="1"/>
</dbReference>
<feature type="region of interest" description="Disordered" evidence="1">
    <location>
        <begin position="267"/>
        <end position="296"/>
    </location>
</feature>
<feature type="compositionally biased region" description="Low complexity" evidence="1">
    <location>
        <begin position="276"/>
        <end position="296"/>
    </location>
</feature>
<keyword evidence="3" id="KW-1185">Reference proteome</keyword>
<dbReference type="InterPro" id="IPR039620">
    <property type="entry name" value="BKI1/MAKR1/3/4"/>
</dbReference>
<comment type="caution">
    <text evidence="2">The sequence shown here is derived from an EMBL/GenBank/DDBJ whole genome shotgun (WGS) entry which is preliminary data.</text>
</comment>
<gene>
    <name evidence="2" type="ORF">ACH5RR_004809</name>
</gene>